<dbReference type="InterPro" id="IPR011033">
    <property type="entry name" value="PRC_barrel-like_sf"/>
</dbReference>
<protein>
    <recommendedName>
        <fullName evidence="2">PRC-barrel domain-containing protein</fullName>
    </recommendedName>
</protein>
<dbReference type="SUPFAM" id="SSF50346">
    <property type="entry name" value="PRC-barrel domain"/>
    <property type="match status" value="1"/>
</dbReference>
<name>A0A6J4UXW6_9BACT</name>
<evidence type="ECO:0000313" key="1">
    <source>
        <dbReference type="EMBL" id="CAA9563105.1"/>
    </source>
</evidence>
<evidence type="ECO:0008006" key="2">
    <source>
        <dbReference type="Google" id="ProtNLM"/>
    </source>
</evidence>
<sequence length="335" mass="34700">MDEPERGEDRTRPHTVAAVFEDSIDGGLALGAIRKAGREPGDVSIVVAIGDEAVAAAGVARAVAEADLDDLGGWLQGLATVVVPERGSYLVAGPLGAVVAGIGSPDGAPGVRSFQSVLAGFGFSEDEAGYLDKRLAAGAPLVAVSTRTGDSPASVRRLLAAQDAVFIATVETTESRLDTAQELLDAPPEAAVGGGVEVSDAVGNLRHVKTDGGPAPISALLGQTVVDREGLEVGEIDDALVEVYDPDGRSGPMPEVQVVRYVVVGHGGIFGVRRRRVAVPVGLADLQAIPVALTVRRDLLQSAPQLTDEPFSRHDEQAISEHFGIRAYWLDQATA</sequence>
<accession>A0A6J4UXW6</accession>
<dbReference type="GO" id="GO:0019684">
    <property type="term" value="P:photosynthesis, light reaction"/>
    <property type="evidence" value="ECO:0007669"/>
    <property type="project" value="InterPro"/>
</dbReference>
<proteinExistence type="predicted"/>
<dbReference type="AlphaFoldDB" id="A0A6J4UXW6"/>
<dbReference type="GO" id="GO:0030077">
    <property type="term" value="C:plasma membrane light-harvesting complex"/>
    <property type="evidence" value="ECO:0007669"/>
    <property type="project" value="InterPro"/>
</dbReference>
<dbReference type="InterPro" id="IPR014747">
    <property type="entry name" value="Bac_photo_RC_H_C"/>
</dbReference>
<dbReference type="EMBL" id="CADCWF010000178">
    <property type="protein sequence ID" value="CAA9563105.1"/>
    <property type="molecule type" value="Genomic_DNA"/>
</dbReference>
<reference evidence="1" key="1">
    <citation type="submission" date="2020-02" db="EMBL/GenBank/DDBJ databases">
        <authorList>
            <person name="Meier V. D."/>
        </authorList>
    </citation>
    <scope>NUCLEOTIDE SEQUENCE</scope>
    <source>
        <strain evidence="1">AVDCRST_MAG59</strain>
    </source>
</reference>
<organism evidence="1">
    <name type="scientific">uncultured Thermomicrobiales bacterium</name>
    <dbReference type="NCBI Taxonomy" id="1645740"/>
    <lineage>
        <taxon>Bacteria</taxon>
        <taxon>Pseudomonadati</taxon>
        <taxon>Thermomicrobiota</taxon>
        <taxon>Thermomicrobia</taxon>
        <taxon>Thermomicrobiales</taxon>
        <taxon>environmental samples</taxon>
    </lineage>
</organism>
<dbReference type="Gene3D" id="3.90.50.10">
    <property type="entry name" value="Photosynthetic Reaction Center, subunit H, domain 2"/>
    <property type="match status" value="1"/>
</dbReference>
<gene>
    <name evidence="1" type="ORF">AVDCRST_MAG59-2758</name>
</gene>